<dbReference type="RefSeq" id="WP_134843074.1">
    <property type="nucleotide sequence ID" value="NZ_SGVY01000010.1"/>
</dbReference>
<comment type="caution">
    <text evidence="1">The sequence shown here is derived from an EMBL/GenBank/DDBJ whole genome shotgun (WGS) entry which is preliminary data.</text>
</comment>
<reference evidence="1 2" key="1">
    <citation type="submission" date="2019-02" db="EMBL/GenBank/DDBJ databases">
        <title>Draft Genome Sequence of the Prevotella sp. BCRC 81118, Isolated from Human Feces.</title>
        <authorList>
            <person name="Huang C.-H."/>
        </authorList>
    </citation>
    <scope>NUCLEOTIDE SEQUENCE [LARGE SCALE GENOMIC DNA]</scope>
    <source>
        <strain evidence="1 2">BCRC 81118</strain>
    </source>
</reference>
<organism evidence="1 2">
    <name type="scientific">Segatella hominis</name>
    <dbReference type="NCBI Taxonomy" id="2518605"/>
    <lineage>
        <taxon>Bacteria</taxon>
        <taxon>Pseudomonadati</taxon>
        <taxon>Bacteroidota</taxon>
        <taxon>Bacteroidia</taxon>
        <taxon>Bacteroidales</taxon>
        <taxon>Prevotellaceae</taxon>
        <taxon>Segatella</taxon>
    </lineage>
</organism>
<sequence length="119" mass="12592">MGKIKFVTKVKKVFRDKITGNLLNPGDTLIIENDTARLNLCISKGAVELVSVETESDNKGGNPTTVCVNGTEYDLNKVKEALSVIGAAVNANAGFNGVNNKVASLASDQIEALEAELNK</sequence>
<protein>
    <submittedName>
        <fullName evidence="1">Uncharacterized protein</fullName>
    </submittedName>
</protein>
<evidence type="ECO:0000313" key="1">
    <source>
        <dbReference type="EMBL" id="TFH82793.1"/>
    </source>
</evidence>
<gene>
    <name evidence="1" type="ORF">EXN75_05510</name>
</gene>
<dbReference type="EMBL" id="SGVY01000010">
    <property type="protein sequence ID" value="TFH82793.1"/>
    <property type="molecule type" value="Genomic_DNA"/>
</dbReference>
<keyword evidence="2" id="KW-1185">Reference proteome</keyword>
<name>A0A4Y8VR45_9BACT</name>
<dbReference type="Proteomes" id="UP000297872">
    <property type="component" value="Unassembled WGS sequence"/>
</dbReference>
<accession>A0A4Y8VR45</accession>
<evidence type="ECO:0000313" key="2">
    <source>
        <dbReference type="Proteomes" id="UP000297872"/>
    </source>
</evidence>
<dbReference type="GeneID" id="302994753"/>
<dbReference type="AlphaFoldDB" id="A0A4Y8VR45"/>
<proteinExistence type="predicted"/>